<keyword evidence="6" id="KW-0675">Receptor</keyword>
<evidence type="ECO:0000256" key="6">
    <source>
        <dbReference type="ARBA" id="ARBA00023170"/>
    </source>
</evidence>
<feature type="transmembrane region" description="Helical" evidence="9">
    <location>
        <begin position="456"/>
        <end position="483"/>
    </location>
</feature>
<evidence type="ECO:0000256" key="2">
    <source>
        <dbReference type="ARBA" id="ARBA00022692"/>
    </source>
</evidence>
<protein>
    <recommendedName>
        <fullName evidence="11">G-protein coupled receptors family 3 profile domain-containing protein</fullName>
    </recommendedName>
</protein>
<gene>
    <name evidence="12" type="ORF">NP493_69g04012</name>
</gene>
<sequence>MLLHRILIVLSLAIVVASYAKNETVTIKKTVYLLCISLENFIRMYEMSAILQFSLDVVKNRTDLLPGYNLQIICGFTQKFVSVTIFYKEFITQISNPPTKIMVIGPMFTPEAKVIAETSALYNLVEISYFVTSPQMSDSEKYPYFARTIESTALRNPAMIQVLNYFNWTKVAIISQNLDYVLPASDNLKHLLKKDNITLLSALTFDNSATQVIRQIKESAARIIIIFAGHVLARHVLCEVYRQGVYGPRHQWLIWERNAYMKLSEGKFVGMGCTKQQVLAACNFLIAFSPAKPSKEDEDTIIGDSGYTTTELRQKYSEYLDQHGYNQSILSTSAFDAIWAAAKALNASIERLQPNETIDQFTYDNNRMTKIFFNSLTNLQFEGASGHISFDEKGDRSSMIVISQHFSDGSDKEVGRYNPDDNSLTWSKQFPVRFPGGRPPPDADILITNTIKMDKVLFWVGTCFASLGIVFCTGCVAFNIYYSKLRVIKMSSPKINTLIAIGCGMSLLFIPLLGIDNHESVGSNSMCTVRLVVLVCGFTFAYGGMFAKTWRVHVIFTNKKPLKRPVRDAHLMAFVGVVLLLDVILLVAWQVTDPLVVHLFDINHEVQADGAIINRQAYICSSTYVDQWTGVLCGFKALLLIFGIFFAWETRKVRIEALNDSKEIGICVYNIMIMSFVSVPIYRLLPMQQMNMSFGIISTSVFVCTITTLLLVFGPKMQLVVTGGEKVDDCAVLPFASSVNQKKKSMVAGAMSSVVDDCRGPSTSSRC</sequence>
<evidence type="ECO:0000256" key="8">
    <source>
        <dbReference type="ARBA" id="ARBA00023224"/>
    </source>
</evidence>
<dbReference type="AlphaFoldDB" id="A0AAD9P9M3"/>
<keyword evidence="5 9" id="KW-0472">Membrane</keyword>
<dbReference type="Proteomes" id="UP001209878">
    <property type="component" value="Unassembled WGS sequence"/>
</dbReference>
<organism evidence="12 13">
    <name type="scientific">Ridgeia piscesae</name>
    <name type="common">Tubeworm</name>
    <dbReference type="NCBI Taxonomy" id="27915"/>
    <lineage>
        <taxon>Eukaryota</taxon>
        <taxon>Metazoa</taxon>
        <taxon>Spiralia</taxon>
        <taxon>Lophotrochozoa</taxon>
        <taxon>Annelida</taxon>
        <taxon>Polychaeta</taxon>
        <taxon>Sedentaria</taxon>
        <taxon>Canalipalpata</taxon>
        <taxon>Sabellida</taxon>
        <taxon>Siboglinidae</taxon>
        <taxon>Ridgeia</taxon>
    </lineage>
</organism>
<feature type="transmembrane region" description="Helical" evidence="9">
    <location>
        <begin position="628"/>
        <end position="648"/>
    </location>
</feature>
<dbReference type="GO" id="GO:0007214">
    <property type="term" value="P:gamma-aminobutyric acid signaling pathway"/>
    <property type="evidence" value="ECO:0007669"/>
    <property type="project" value="TreeGrafter"/>
</dbReference>
<dbReference type="InterPro" id="IPR017978">
    <property type="entry name" value="GPCR_3_C"/>
</dbReference>
<dbReference type="CDD" id="cd06366">
    <property type="entry name" value="PBP1_GABAb_receptor"/>
    <property type="match status" value="1"/>
</dbReference>
<keyword evidence="8" id="KW-0807">Transducer</keyword>
<keyword evidence="4" id="KW-0297">G-protein coupled receptor</keyword>
<dbReference type="EMBL" id="JAODUO010000069">
    <property type="protein sequence ID" value="KAK2190773.1"/>
    <property type="molecule type" value="Genomic_DNA"/>
</dbReference>
<feature type="chain" id="PRO_5042297200" description="G-protein coupled receptors family 3 profile domain-containing protein" evidence="10">
    <location>
        <begin position="21"/>
        <end position="767"/>
    </location>
</feature>
<evidence type="ECO:0000313" key="12">
    <source>
        <dbReference type="EMBL" id="KAK2190773.1"/>
    </source>
</evidence>
<evidence type="ECO:0000256" key="7">
    <source>
        <dbReference type="ARBA" id="ARBA00023180"/>
    </source>
</evidence>
<dbReference type="Gene3D" id="3.40.50.2300">
    <property type="match status" value="2"/>
</dbReference>
<evidence type="ECO:0000259" key="11">
    <source>
        <dbReference type="PROSITE" id="PS50259"/>
    </source>
</evidence>
<reference evidence="12" key="1">
    <citation type="journal article" date="2023" name="Mol. Biol. Evol.">
        <title>Third-Generation Sequencing Reveals the Adaptive Role of the Epigenome in Three Deep-Sea Polychaetes.</title>
        <authorList>
            <person name="Perez M."/>
            <person name="Aroh O."/>
            <person name="Sun Y."/>
            <person name="Lan Y."/>
            <person name="Juniper S.K."/>
            <person name="Young C.R."/>
            <person name="Angers B."/>
            <person name="Qian P.Y."/>
        </authorList>
    </citation>
    <scope>NUCLEOTIDE SEQUENCE</scope>
    <source>
        <strain evidence="12">R07B-5</strain>
    </source>
</reference>
<dbReference type="Pfam" id="PF00003">
    <property type="entry name" value="7tm_3"/>
    <property type="match status" value="1"/>
</dbReference>
<dbReference type="GO" id="GO:0004965">
    <property type="term" value="F:G protein-coupled GABA receptor activity"/>
    <property type="evidence" value="ECO:0007669"/>
    <property type="project" value="InterPro"/>
</dbReference>
<feature type="transmembrane region" description="Helical" evidence="9">
    <location>
        <begin position="668"/>
        <end position="685"/>
    </location>
</feature>
<dbReference type="PANTHER" id="PTHR10519">
    <property type="entry name" value="GABA-B RECEPTOR"/>
    <property type="match status" value="1"/>
</dbReference>
<name>A0AAD9P9M3_RIDPI</name>
<feature type="transmembrane region" description="Helical" evidence="9">
    <location>
        <begin position="571"/>
        <end position="591"/>
    </location>
</feature>
<keyword evidence="2 9" id="KW-0812">Transmembrane</keyword>
<dbReference type="CDD" id="cd15047">
    <property type="entry name" value="7tmC_GABA-B-like"/>
    <property type="match status" value="1"/>
</dbReference>
<dbReference type="SUPFAM" id="SSF53822">
    <property type="entry name" value="Periplasmic binding protein-like I"/>
    <property type="match status" value="1"/>
</dbReference>
<accession>A0AAD9P9M3</accession>
<dbReference type="PRINTS" id="PR01176">
    <property type="entry name" value="GABABRECEPTR"/>
</dbReference>
<evidence type="ECO:0000313" key="13">
    <source>
        <dbReference type="Proteomes" id="UP001209878"/>
    </source>
</evidence>
<dbReference type="PRINTS" id="PR01177">
    <property type="entry name" value="GABAB1RECPTR"/>
</dbReference>
<dbReference type="PANTHER" id="PTHR10519:SF20">
    <property type="entry name" value="G-PROTEIN COUPLED RECEPTOR 156-RELATED"/>
    <property type="match status" value="1"/>
</dbReference>
<dbReference type="InterPro" id="IPR002455">
    <property type="entry name" value="GPCR3_GABA-B"/>
</dbReference>
<evidence type="ECO:0000256" key="10">
    <source>
        <dbReference type="SAM" id="SignalP"/>
    </source>
</evidence>
<feature type="transmembrane region" description="Helical" evidence="9">
    <location>
        <begin position="531"/>
        <end position="550"/>
    </location>
</feature>
<comment type="subcellular location">
    <subcellularLocation>
        <location evidence="1">Membrane</location>
        <topology evidence="1">Multi-pass membrane protein</topology>
    </subcellularLocation>
</comment>
<evidence type="ECO:0000256" key="3">
    <source>
        <dbReference type="ARBA" id="ARBA00022989"/>
    </source>
</evidence>
<keyword evidence="7" id="KW-0325">Glycoprotein</keyword>
<evidence type="ECO:0000256" key="5">
    <source>
        <dbReference type="ARBA" id="ARBA00023136"/>
    </source>
</evidence>
<dbReference type="PROSITE" id="PS50259">
    <property type="entry name" value="G_PROTEIN_RECEP_F3_4"/>
    <property type="match status" value="1"/>
</dbReference>
<keyword evidence="13" id="KW-1185">Reference proteome</keyword>
<keyword evidence="10" id="KW-0732">Signal</keyword>
<dbReference type="InterPro" id="IPR001828">
    <property type="entry name" value="ANF_lig-bd_rcpt"/>
</dbReference>
<comment type="caution">
    <text evidence="12">The sequence shown here is derived from an EMBL/GenBank/DDBJ whole genome shotgun (WGS) entry which is preliminary data.</text>
</comment>
<dbReference type="Pfam" id="PF01094">
    <property type="entry name" value="ANF_receptor"/>
    <property type="match status" value="1"/>
</dbReference>
<feature type="domain" description="G-protein coupled receptors family 3 profile" evidence="11">
    <location>
        <begin position="523"/>
        <end position="726"/>
    </location>
</feature>
<feature type="transmembrane region" description="Helical" evidence="9">
    <location>
        <begin position="495"/>
        <end position="515"/>
    </location>
</feature>
<dbReference type="InterPro" id="IPR028082">
    <property type="entry name" value="Peripla_BP_I"/>
</dbReference>
<dbReference type="GO" id="GO:0038039">
    <property type="term" value="C:G protein-coupled receptor heterodimeric complex"/>
    <property type="evidence" value="ECO:0007669"/>
    <property type="project" value="TreeGrafter"/>
</dbReference>
<proteinExistence type="predicted"/>
<dbReference type="InterPro" id="IPR000337">
    <property type="entry name" value="GPCR_3"/>
</dbReference>
<evidence type="ECO:0000256" key="1">
    <source>
        <dbReference type="ARBA" id="ARBA00004141"/>
    </source>
</evidence>
<dbReference type="PRINTS" id="PR00248">
    <property type="entry name" value="GPCRMGR"/>
</dbReference>
<evidence type="ECO:0000256" key="9">
    <source>
        <dbReference type="SAM" id="Phobius"/>
    </source>
</evidence>
<feature type="transmembrane region" description="Helical" evidence="9">
    <location>
        <begin position="691"/>
        <end position="713"/>
    </location>
</feature>
<feature type="signal peptide" evidence="10">
    <location>
        <begin position="1"/>
        <end position="20"/>
    </location>
</feature>
<evidence type="ECO:0000256" key="4">
    <source>
        <dbReference type="ARBA" id="ARBA00023040"/>
    </source>
</evidence>
<keyword evidence="3 9" id="KW-1133">Transmembrane helix</keyword>